<keyword evidence="7" id="KW-1185">Reference proteome</keyword>
<name>A0A4R2JFT6_9PSEU</name>
<evidence type="ECO:0000256" key="3">
    <source>
        <dbReference type="ARBA" id="ARBA00022801"/>
    </source>
</evidence>
<dbReference type="InterPro" id="IPR029060">
    <property type="entry name" value="PIN-like_dom_sf"/>
</dbReference>
<dbReference type="Proteomes" id="UP000295680">
    <property type="component" value="Unassembled WGS sequence"/>
</dbReference>
<keyword evidence="1" id="KW-0540">Nuclease</keyword>
<evidence type="ECO:0000259" key="5">
    <source>
        <dbReference type="Pfam" id="PF01850"/>
    </source>
</evidence>
<dbReference type="CDD" id="cd09874">
    <property type="entry name" value="PIN_MT3492-like"/>
    <property type="match status" value="1"/>
</dbReference>
<dbReference type="Pfam" id="PF01850">
    <property type="entry name" value="PIN"/>
    <property type="match status" value="1"/>
</dbReference>
<comment type="caution">
    <text evidence="6">The sequence shown here is derived from an EMBL/GenBank/DDBJ whole genome shotgun (WGS) entry which is preliminary data.</text>
</comment>
<dbReference type="GO" id="GO:0016787">
    <property type="term" value="F:hydrolase activity"/>
    <property type="evidence" value="ECO:0007669"/>
    <property type="project" value="UniProtKB-KW"/>
</dbReference>
<keyword evidence="2" id="KW-0479">Metal-binding</keyword>
<dbReference type="GO" id="GO:0004518">
    <property type="term" value="F:nuclease activity"/>
    <property type="evidence" value="ECO:0007669"/>
    <property type="project" value="UniProtKB-KW"/>
</dbReference>
<evidence type="ECO:0000313" key="6">
    <source>
        <dbReference type="EMBL" id="TCO58621.1"/>
    </source>
</evidence>
<sequence length="145" mass="15645">MSVFADSSALVKLYANEPGAEVVRARGVMVISQLSRVEVPSAIWKKHRRGQLSQQEAATLVGWFEADYHGTTGEEPRFVVVPASTAVLEAATRIVRIHGLRGYDAVQLASAVLVAEADPESREFAVFDKQLRSAALAEGLALVPD</sequence>
<organism evidence="6 7">
    <name type="scientific">Actinocrispum wychmicini</name>
    <dbReference type="NCBI Taxonomy" id="1213861"/>
    <lineage>
        <taxon>Bacteria</taxon>
        <taxon>Bacillati</taxon>
        <taxon>Actinomycetota</taxon>
        <taxon>Actinomycetes</taxon>
        <taxon>Pseudonocardiales</taxon>
        <taxon>Pseudonocardiaceae</taxon>
        <taxon>Actinocrispum</taxon>
    </lineage>
</organism>
<reference evidence="6 7" key="1">
    <citation type="submission" date="2019-03" db="EMBL/GenBank/DDBJ databases">
        <title>Genomic Encyclopedia of Type Strains, Phase IV (KMG-IV): sequencing the most valuable type-strain genomes for metagenomic binning, comparative biology and taxonomic classification.</title>
        <authorList>
            <person name="Goeker M."/>
        </authorList>
    </citation>
    <scope>NUCLEOTIDE SEQUENCE [LARGE SCALE GENOMIC DNA]</scope>
    <source>
        <strain evidence="6 7">DSM 45934</strain>
    </source>
</reference>
<dbReference type="AlphaFoldDB" id="A0A4R2JFT6"/>
<evidence type="ECO:0000313" key="7">
    <source>
        <dbReference type="Proteomes" id="UP000295680"/>
    </source>
</evidence>
<dbReference type="RefSeq" id="WP_132119490.1">
    <property type="nucleotide sequence ID" value="NZ_SLWS01000005.1"/>
</dbReference>
<keyword evidence="4" id="KW-0460">Magnesium</keyword>
<gene>
    <name evidence="6" type="ORF">EV192_105692</name>
</gene>
<dbReference type="GO" id="GO:0046872">
    <property type="term" value="F:metal ion binding"/>
    <property type="evidence" value="ECO:0007669"/>
    <property type="project" value="UniProtKB-KW"/>
</dbReference>
<accession>A0A4R2JFT6</accession>
<proteinExistence type="predicted"/>
<evidence type="ECO:0000256" key="1">
    <source>
        <dbReference type="ARBA" id="ARBA00022722"/>
    </source>
</evidence>
<protein>
    <recommendedName>
        <fullName evidence="5">PIN domain-containing protein</fullName>
    </recommendedName>
</protein>
<dbReference type="Gene3D" id="3.40.50.1010">
    <property type="entry name" value="5'-nuclease"/>
    <property type="match status" value="1"/>
</dbReference>
<keyword evidence="3" id="KW-0378">Hydrolase</keyword>
<dbReference type="EMBL" id="SLWS01000005">
    <property type="protein sequence ID" value="TCO58621.1"/>
    <property type="molecule type" value="Genomic_DNA"/>
</dbReference>
<dbReference type="InterPro" id="IPR002716">
    <property type="entry name" value="PIN_dom"/>
</dbReference>
<evidence type="ECO:0000256" key="2">
    <source>
        <dbReference type="ARBA" id="ARBA00022723"/>
    </source>
</evidence>
<feature type="domain" description="PIN" evidence="5">
    <location>
        <begin position="3"/>
        <end position="113"/>
    </location>
</feature>
<dbReference type="OrthoDB" id="1525146at2"/>
<evidence type="ECO:0000256" key="4">
    <source>
        <dbReference type="ARBA" id="ARBA00022842"/>
    </source>
</evidence>
<dbReference type="SUPFAM" id="SSF88723">
    <property type="entry name" value="PIN domain-like"/>
    <property type="match status" value="1"/>
</dbReference>